<gene>
    <name evidence="1" type="ORF">CVT24_007823</name>
</gene>
<evidence type="ECO:0008006" key="3">
    <source>
        <dbReference type="Google" id="ProtNLM"/>
    </source>
</evidence>
<proteinExistence type="predicted"/>
<accession>A0A409YQM3</accession>
<dbReference type="AlphaFoldDB" id="A0A409YQM3"/>
<evidence type="ECO:0000313" key="2">
    <source>
        <dbReference type="Proteomes" id="UP000284842"/>
    </source>
</evidence>
<keyword evidence="2" id="KW-1185">Reference proteome</keyword>
<dbReference type="InParanoid" id="A0A409YQM3"/>
<dbReference type="Proteomes" id="UP000284842">
    <property type="component" value="Unassembled WGS sequence"/>
</dbReference>
<sequence length="391" mass="44514">MAHSKPIKLPNEVIYLIFDAFYDSLDASEGREDIMTSFYLHSLICKRLRDYCCKYAFRNGVQLGPLNARRYFQIPLENALQLLKDNSRLALHVKRVKFRFRPEDYSVMSISHNRTSTWLAKQAEFANIVELKDLSIHCKVSSQKSIAYESSSPNESLGYRMILERSFKTLATLSLSNIAEVPILFILSSTPHLVTLNLEGCAFVKGETALDQLSTSKITRLSLKCTPDTASDNILKYCAETLQSLALCYEISAEPEYVDNTELCFKNLLYLSLDIVKLSPAQQQFFKSTLLGTSSSLTSLEIECAYPDDDLSRQLELLDRRLNELPHFQAMEWGFSTDEANPETLLDEDEKQDLRQCLNDFVISIKKEMPKLDEAKKLTFKNNITSSTLAV</sequence>
<name>A0A409YQM3_9AGAR</name>
<evidence type="ECO:0000313" key="1">
    <source>
        <dbReference type="EMBL" id="PPR05296.1"/>
    </source>
</evidence>
<protein>
    <recommendedName>
        <fullName evidence="3">F-box domain-containing protein</fullName>
    </recommendedName>
</protein>
<organism evidence="1 2">
    <name type="scientific">Panaeolus cyanescens</name>
    <dbReference type="NCBI Taxonomy" id="181874"/>
    <lineage>
        <taxon>Eukaryota</taxon>
        <taxon>Fungi</taxon>
        <taxon>Dikarya</taxon>
        <taxon>Basidiomycota</taxon>
        <taxon>Agaricomycotina</taxon>
        <taxon>Agaricomycetes</taxon>
        <taxon>Agaricomycetidae</taxon>
        <taxon>Agaricales</taxon>
        <taxon>Agaricineae</taxon>
        <taxon>Galeropsidaceae</taxon>
        <taxon>Panaeolus</taxon>
    </lineage>
</organism>
<dbReference type="EMBL" id="NHTK01000819">
    <property type="protein sequence ID" value="PPR05296.1"/>
    <property type="molecule type" value="Genomic_DNA"/>
</dbReference>
<reference evidence="1 2" key="1">
    <citation type="journal article" date="2018" name="Evol. Lett.">
        <title>Horizontal gene cluster transfer increased hallucinogenic mushroom diversity.</title>
        <authorList>
            <person name="Reynolds H.T."/>
            <person name="Vijayakumar V."/>
            <person name="Gluck-Thaler E."/>
            <person name="Korotkin H.B."/>
            <person name="Matheny P.B."/>
            <person name="Slot J.C."/>
        </authorList>
    </citation>
    <scope>NUCLEOTIDE SEQUENCE [LARGE SCALE GENOMIC DNA]</scope>
    <source>
        <strain evidence="1 2">2629</strain>
    </source>
</reference>
<dbReference type="SUPFAM" id="SSF52047">
    <property type="entry name" value="RNI-like"/>
    <property type="match status" value="1"/>
</dbReference>
<comment type="caution">
    <text evidence="1">The sequence shown here is derived from an EMBL/GenBank/DDBJ whole genome shotgun (WGS) entry which is preliminary data.</text>
</comment>